<feature type="transmembrane region" description="Helical" evidence="7">
    <location>
        <begin position="281"/>
        <end position="299"/>
    </location>
</feature>
<dbReference type="Proteomes" id="UP000052008">
    <property type="component" value="Unassembled WGS sequence"/>
</dbReference>
<keyword evidence="4 7" id="KW-0812">Transmembrane</keyword>
<feature type="transmembrane region" description="Helical" evidence="7">
    <location>
        <begin position="254"/>
        <end position="274"/>
    </location>
</feature>
<evidence type="ECO:0000259" key="8">
    <source>
        <dbReference type="PROSITE" id="PS50850"/>
    </source>
</evidence>
<evidence type="ECO:0000256" key="3">
    <source>
        <dbReference type="ARBA" id="ARBA00022475"/>
    </source>
</evidence>
<dbReference type="PANTHER" id="PTHR23517:SF3">
    <property type="entry name" value="INTEGRAL MEMBRANE TRANSPORT PROTEIN"/>
    <property type="match status" value="1"/>
</dbReference>
<dbReference type="InterPro" id="IPR020846">
    <property type="entry name" value="MFS_dom"/>
</dbReference>
<feature type="transmembrane region" description="Helical" evidence="7">
    <location>
        <begin position="111"/>
        <end position="129"/>
    </location>
</feature>
<feature type="domain" description="Major facilitator superfamily (MFS) profile" evidence="8">
    <location>
        <begin position="215"/>
        <end position="416"/>
    </location>
</feature>
<comment type="caution">
    <text evidence="9">The sequence shown here is derived from an EMBL/GenBank/DDBJ whole genome shotgun (WGS) entry which is preliminary data.</text>
</comment>
<protein>
    <recommendedName>
        <fullName evidence="8">Major facilitator superfamily (MFS) profile domain-containing protein</fullName>
    </recommendedName>
</protein>
<evidence type="ECO:0000313" key="10">
    <source>
        <dbReference type="Proteomes" id="UP000052008"/>
    </source>
</evidence>
<dbReference type="SUPFAM" id="SSF103473">
    <property type="entry name" value="MFS general substrate transporter"/>
    <property type="match status" value="1"/>
</dbReference>
<dbReference type="EMBL" id="LIZS01000059">
    <property type="protein sequence ID" value="KPJ52426.1"/>
    <property type="molecule type" value="Genomic_DNA"/>
</dbReference>
<dbReference type="Pfam" id="PF07690">
    <property type="entry name" value="MFS_1"/>
    <property type="match status" value="2"/>
</dbReference>
<feature type="transmembrane region" description="Helical" evidence="7">
    <location>
        <begin position="369"/>
        <end position="388"/>
    </location>
</feature>
<dbReference type="AlphaFoldDB" id="A0A0S7WQM9"/>
<evidence type="ECO:0000256" key="6">
    <source>
        <dbReference type="ARBA" id="ARBA00023136"/>
    </source>
</evidence>
<dbReference type="PROSITE" id="PS50850">
    <property type="entry name" value="MFS"/>
    <property type="match status" value="1"/>
</dbReference>
<dbReference type="PANTHER" id="PTHR23517">
    <property type="entry name" value="RESISTANCE PROTEIN MDTM, PUTATIVE-RELATED-RELATED"/>
    <property type="match status" value="1"/>
</dbReference>
<keyword evidence="2" id="KW-0813">Transport</keyword>
<feature type="transmembrane region" description="Helical" evidence="7">
    <location>
        <begin position="218"/>
        <end position="242"/>
    </location>
</feature>
<organism evidence="9 10">
    <name type="scientific">candidate division TA06 bacterium DG_24</name>
    <dbReference type="NCBI Taxonomy" id="1703770"/>
    <lineage>
        <taxon>Bacteria</taxon>
        <taxon>Bacteria division TA06</taxon>
    </lineage>
</organism>
<dbReference type="STRING" id="1703770.AMJ39_07895"/>
<evidence type="ECO:0000256" key="5">
    <source>
        <dbReference type="ARBA" id="ARBA00022989"/>
    </source>
</evidence>
<dbReference type="GO" id="GO:0022857">
    <property type="term" value="F:transmembrane transporter activity"/>
    <property type="evidence" value="ECO:0007669"/>
    <property type="project" value="InterPro"/>
</dbReference>
<evidence type="ECO:0000313" key="9">
    <source>
        <dbReference type="EMBL" id="KPJ52426.1"/>
    </source>
</evidence>
<proteinExistence type="predicted"/>
<name>A0A0S7WQM9_UNCT6</name>
<keyword evidence="6 7" id="KW-0472">Membrane</keyword>
<sequence length="416" mass="45650">MASQTAKLVPTQRSSSIFRRRDVSIHTIAVSTFFLYSGYAVWRVLFNNFAKEELGINAFQVGVVQAVREVPGLLGFLVGVLAVLLAEVHIVTSSIILMGIGLILCGQAQTILTLGVGTVVMSVGFHQFLSSNQSLLLHTIKTKESARIQGRIRSVESAAAVAATLMLLWTTRLWDYRQIFFVGGIIIAGAGVCLSVVLRSNRAPGETRKVRLRRRYGVYYLLSFLRGCRRHIFTTFAIFLLVSEHGMHISVTTLLFLTASLITMFVFPLLGVVVERIGERLVLVGSSFMLVFIFLGYAYMPVFSLLIVCYVLDNILFGSNIALQSYIRKISSREDLTHCVSVGTTTNHISAVIIPIVGGFIWTQLGYRGTFVLGAVIVFIDMVTSFFVRVRAHTGLEAPPTIPAGIPAAPGEHEAT</sequence>
<keyword evidence="5 7" id="KW-1133">Transmembrane helix</keyword>
<dbReference type="InterPro" id="IPR011701">
    <property type="entry name" value="MFS"/>
</dbReference>
<evidence type="ECO:0000256" key="2">
    <source>
        <dbReference type="ARBA" id="ARBA00022448"/>
    </source>
</evidence>
<comment type="subcellular location">
    <subcellularLocation>
        <location evidence="1">Cell membrane</location>
        <topology evidence="1">Multi-pass membrane protein</topology>
    </subcellularLocation>
</comment>
<reference evidence="9 10" key="1">
    <citation type="journal article" date="2015" name="Microbiome">
        <title>Genomic resolution of linkages in carbon, nitrogen, and sulfur cycling among widespread estuary sediment bacteria.</title>
        <authorList>
            <person name="Baker B.J."/>
            <person name="Lazar C.S."/>
            <person name="Teske A.P."/>
            <person name="Dick G.J."/>
        </authorList>
    </citation>
    <scope>NUCLEOTIDE SEQUENCE [LARGE SCALE GENOMIC DNA]</scope>
    <source>
        <strain evidence="9">DG_24</strain>
    </source>
</reference>
<accession>A0A0S7WQM9</accession>
<feature type="transmembrane region" description="Helical" evidence="7">
    <location>
        <begin position="179"/>
        <end position="198"/>
    </location>
</feature>
<dbReference type="Gene3D" id="1.20.1250.20">
    <property type="entry name" value="MFS general substrate transporter like domains"/>
    <property type="match status" value="2"/>
</dbReference>
<evidence type="ECO:0000256" key="4">
    <source>
        <dbReference type="ARBA" id="ARBA00022692"/>
    </source>
</evidence>
<feature type="transmembrane region" description="Helical" evidence="7">
    <location>
        <begin position="339"/>
        <end position="363"/>
    </location>
</feature>
<feature type="transmembrane region" description="Helical" evidence="7">
    <location>
        <begin position="73"/>
        <end position="104"/>
    </location>
</feature>
<feature type="transmembrane region" description="Helical" evidence="7">
    <location>
        <begin position="305"/>
        <end position="327"/>
    </location>
</feature>
<dbReference type="GO" id="GO:0005886">
    <property type="term" value="C:plasma membrane"/>
    <property type="evidence" value="ECO:0007669"/>
    <property type="project" value="UniProtKB-SubCell"/>
</dbReference>
<evidence type="ECO:0000256" key="1">
    <source>
        <dbReference type="ARBA" id="ARBA00004651"/>
    </source>
</evidence>
<dbReference type="InterPro" id="IPR050171">
    <property type="entry name" value="MFS_Transporters"/>
</dbReference>
<gene>
    <name evidence="9" type="ORF">AMJ39_07895</name>
</gene>
<keyword evidence="3" id="KW-1003">Cell membrane</keyword>
<feature type="transmembrane region" description="Helical" evidence="7">
    <location>
        <begin position="23"/>
        <end position="42"/>
    </location>
</feature>
<dbReference type="InterPro" id="IPR036259">
    <property type="entry name" value="MFS_trans_sf"/>
</dbReference>
<evidence type="ECO:0000256" key="7">
    <source>
        <dbReference type="SAM" id="Phobius"/>
    </source>
</evidence>